<dbReference type="PANTHER" id="PTHR33375">
    <property type="entry name" value="CHROMOSOME-PARTITIONING PROTEIN PARB-RELATED"/>
    <property type="match status" value="1"/>
</dbReference>
<accession>A0ABW5DWQ5</accession>
<dbReference type="NCBIfam" id="TIGR00180">
    <property type="entry name" value="parB_part"/>
    <property type="match status" value="1"/>
</dbReference>
<dbReference type="CDD" id="cd16393">
    <property type="entry name" value="SPO0J_N"/>
    <property type="match status" value="1"/>
</dbReference>
<dbReference type="InterPro" id="IPR003115">
    <property type="entry name" value="ParB_N"/>
</dbReference>
<feature type="region of interest" description="Disordered" evidence="5">
    <location>
        <begin position="230"/>
        <end position="255"/>
    </location>
</feature>
<dbReference type="Pfam" id="PF17762">
    <property type="entry name" value="HTH_ParB"/>
    <property type="match status" value="1"/>
</dbReference>
<comment type="caution">
    <text evidence="7">The sequence shown here is derived from an EMBL/GenBank/DDBJ whole genome shotgun (WGS) entry which is preliminary data.</text>
</comment>
<reference evidence="8" key="1">
    <citation type="journal article" date="2019" name="Int. J. Syst. Evol. Microbiol.">
        <title>The Global Catalogue of Microorganisms (GCM) 10K type strain sequencing project: providing services to taxonomists for standard genome sequencing and annotation.</title>
        <authorList>
            <consortium name="The Broad Institute Genomics Platform"/>
            <consortium name="The Broad Institute Genome Sequencing Center for Infectious Disease"/>
            <person name="Wu L."/>
            <person name="Ma J."/>
        </authorList>
    </citation>
    <scope>NUCLEOTIDE SEQUENCE [LARGE SCALE GENOMIC DNA]</scope>
    <source>
        <strain evidence="8">CGMCC 1.19062</strain>
    </source>
</reference>
<keyword evidence="8" id="KW-1185">Reference proteome</keyword>
<protein>
    <submittedName>
        <fullName evidence="7">ParB/RepB/Spo0J family partition protein</fullName>
    </submittedName>
</protein>
<dbReference type="InterPro" id="IPR036086">
    <property type="entry name" value="ParB/Sulfiredoxin_sf"/>
</dbReference>
<proteinExistence type="inferred from homology"/>
<keyword evidence="2" id="KW-0159">Chromosome partition</keyword>
<name>A0ABW5DWQ5_9PROT</name>
<dbReference type="EMBL" id="JBHUIP010000016">
    <property type="protein sequence ID" value="MFD2265342.1"/>
    <property type="molecule type" value="Genomic_DNA"/>
</dbReference>
<dbReference type="Gene3D" id="1.10.10.2830">
    <property type="match status" value="1"/>
</dbReference>
<dbReference type="Pfam" id="PF23552">
    <property type="entry name" value="ParB_C"/>
    <property type="match status" value="1"/>
</dbReference>
<keyword evidence="3" id="KW-0238">DNA-binding</keyword>
<feature type="domain" description="ParB-like N-terminal" evidence="6">
    <location>
        <begin position="42"/>
        <end position="132"/>
    </location>
</feature>
<dbReference type="Gene3D" id="3.90.1530.30">
    <property type="match status" value="1"/>
</dbReference>
<dbReference type="SUPFAM" id="SSF110849">
    <property type="entry name" value="ParB/Sulfiredoxin"/>
    <property type="match status" value="1"/>
</dbReference>
<dbReference type="InterPro" id="IPR041468">
    <property type="entry name" value="HTH_ParB/Spo0J"/>
</dbReference>
<comment type="similarity">
    <text evidence="1">Belongs to the ParB family.</text>
</comment>
<organism evidence="7 8">
    <name type="scientific">Lacibacterium aquatile</name>
    <dbReference type="NCBI Taxonomy" id="1168082"/>
    <lineage>
        <taxon>Bacteria</taxon>
        <taxon>Pseudomonadati</taxon>
        <taxon>Pseudomonadota</taxon>
        <taxon>Alphaproteobacteria</taxon>
        <taxon>Rhodospirillales</taxon>
        <taxon>Rhodospirillaceae</taxon>
    </lineage>
</organism>
<dbReference type="RefSeq" id="WP_379878576.1">
    <property type="nucleotide sequence ID" value="NZ_JBHUIP010000016.1"/>
</dbReference>
<evidence type="ECO:0000256" key="4">
    <source>
        <dbReference type="ARBA" id="ARBA00025472"/>
    </source>
</evidence>
<evidence type="ECO:0000313" key="7">
    <source>
        <dbReference type="EMBL" id="MFD2265342.1"/>
    </source>
</evidence>
<comment type="function">
    <text evidence="4">Involved in chromosome partition. Localize to both poles of the predivisional cell following completion of DNA replication. Binds to the DNA origin of replication.</text>
</comment>
<sequence>MADNKKRLGKGLSALFGEAAGEPVVAQGPGAATPATSTPAPRTLPIASLQPGKFQPRRRFDEEALQALIGSIREQGVVQPLLVRPIEGGKYEIVAGERRWRAAQAIPLHEVPVVIRELDDRAALEIGLVENIQRADLTPLEEAEAYRRLIEEFGHTQEALSQAVGKSRSHIANTLRLLYLPGGVKALVEDGKLTAGHARAVLTSPDPEALATKAVNEGLSVREVERLAQSAKAPANGKGSTGAKPRPVAKIAGGAKDPDTLNLEKHLSEILGLAVDIQFDGKGGSLTIAYDNLEQLDDLTHRLQNLAISA</sequence>
<evidence type="ECO:0000256" key="1">
    <source>
        <dbReference type="ARBA" id="ARBA00006295"/>
    </source>
</evidence>
<dbReference type="SMART" id="SM00470">
    <property type="entry name" value="ParB"/>
    <property type="match status" value="1"/>
</dbReference>
<dbReference type="InterPro" id="IPR057240">
    <property type="entry name" value="ParB_dimer_C"/>
</dbReference>
<dbReference type="Proteomes" id="UP001597295">
    <property type="component" value="Unassembled WGS sequence"/>
</dbReference>
<gene>
    <name evidence="7" type="ORF">ACFSM5_20730</name>
</gene>
<evidence type="ECO:0000256" key="3">
    <source>
        <dbReference type="ARBA" id="ARBA00023125"/>
    </source>
</evidence>
<evidence type="ECO:0000256" key="5">
    <source>
        <dbReference type="SAM" id="MobiDB-lite"/>
    </source>
</evidence>
<evidence type="ECO:0000259" key="6">
    <source>
        <dbReference type="SMART" id="SM00470"/>
    </source>
</evidence>
<dbReference type="InterPro" id="IPR004437">
    <property type="entry name" value="ParB/RepB/Spo0J"/>
</dbReference>
<evidence type="ECO:0000256" key="2">
    <source>
        <dbReference type="ARBA" id="ARBA00022829"/>
    </source>
</evidence>
<dbReference type="PANTHER" id="PTHR33375:SF1">
    <property type="entry name" value="CHROMOSOME-PARTITIONING PROTEIN PARB-RELATED"/>
    <property type="match status" value="1"/>
</dbReference>
<dbReference type="InterPro" id="IPR050336">
    <property type="entry name" value="Chromosome_partition/occlusion"/>
</dbReference>
<evidence type="ECO:0000313" key="8">
    <source>
        <dbReference type="Proteomes" id="UP001597295"/>
    </source>
</evidence>
<dbReference type="Pfam" id="PF02195">
    <property type="entry name" value="ParB_N"/>
    <property type="match status" value="1"/>
</dbReference>